<proteinExistence type="predicted"/>
<dbReference type="Proteomes" id="UP000779508">
    <property type="component" value="Unassembled WGS sequence"/>
</dbReference>
<accession>A0ABS6FY17</accession>
<evidence type="ECO:0008006" key="3">
    <source>
        <dbReference type="Google" id="ProtNLM"/>
    </source>
</evidence>
<keyword evidence="2" id="KW-1185">Reference proteome</keyword>
<organism evidence="1 2">
    <name type="scientific">Alkaliphilus flagellatus</name>
    <dbReference type="NCBI Taxonomy" id="2841507"/>
    <lineage>
        <taxon>Bacteria</taxon>
        <taxon>Bacillati</taxon>
        <taxon>Bacillota</taxon>
        <taxon>Clostridia</taxon>
        <taxon>Peptostreptococcales</taxon>
        <taxon>Natronincolaceae</taxon>
        <taxon>Alkaliphilus</taxon>
    </lineage>
</organism>
<comment type="caution">
    <text evidence="1">The sequence shown here is derived from an EMBL/GenBank/DDBJ whole genome shotgun (WGS) entry which is preliminary data.</text>
</comment>
<dbReference type="RefSeq" id="WP_216414324.1">
    <property type="nucleotide sequence ID" value="NZ_JAHLQK010000001.1"/>
</dbReference>
<gene>
    <name evidence="1" type="ORF">KQI88_00030</name>
</gene>
<evidence type="ECO:0000313" key="1">
    <source>
        <dbReference type="EMBL" id="MBU5674801.1"/>
    </source>
</evidence>
<dbReference type="EMBL" id="JAHLQK010000001">
    <property type="protein sequence ID" value="MBU5674801.1"/>
    <property type="molecule type" value="Genomic_DNA"/>
</dbReference>
<reference evidence="1 2" key="1">
    <citation type="submission" date="2021-06" db="EMBL/GenBank/DDBJ databases">
        <authorList>
            <person name="Sun Q."/>
            <person name="Li D."/>
        </authorList>
    </citation>
    <scope>NUCLEOTIDE SEQUENCE [LARGE SCALE GENOMIC DNA]</scope>
    <source>
        <strain evidence="1 2">MSJ-5</strain>
    </source>
</reference>
<protein>
    <recommendedName>
        <fullName evidence="3">Phage protein</fullName>
    </recommendedName>
</protein>
<name>A0ABS6FY17_9FIRM</name>
<evidence type="ECO:0000313" key="2">
    <source>
        <dbReference type="Proteomes" id="UP000779508"/>
    </source>
</evidence>
<sequence>MNMLREDIIEICKDFIEIVNILYKNGQITYEQYVEMTKLKFDYINNVE</sequence>